<name>A0A1Y0YSQ3_BACLI</name>
<gene>
    <name evidence="2" type="ORF">CHCC16736_0949</name>
    <name evidence="1" type="ORF">I6G80_07520</name>
</gene>
<dbReference type="InterPro" id="IPR007344">
    <property type="entry name" value="GrpB/CoaE"/>
</dbReference>
<evidence type="ECO:0000313" key="3">
    <source>
        <dbReference type="Proteomes" id="UP000435910"/>
    </source>
</evidence>
<dbReference type="EMBL" id="NILC01000010">
    <property type="protein sequence ID" value="TWL31781.1"/>
    <property type="molecule type" value="Genomic_DNA"/>
</dbReference>
<protein>
    <submittedName>
        <fullName evidence="1">GrpB family protein</fullName>
    </submittedName>
</protein>
<evidence type="ECO:0000313" key="2">
    <source>
        <dbReference type="EMBL" id="TWL31781.1"/>
    </source>
</evidence>
<dbReference type="Proteomes" id="UP000435910">
    <property type="component" value="Unassembled WGS sequence"/>
</dbReference>
<evidence type="ECO:0000313" key="4">
    <source>
        <dbReference type="Proteomes" id="UP000595038"/>
    </source>
</evidence>
<proteinExistence type="predicted"/>
<dbReference type="Gene3D" id="3.30.460.10">
    <property type="entry name" value="Beta Polymerase, domain 2"/>
    <property type="match status" value="1"/>
</dbReference>
<accession>A0A1Y0YSQ3</accession>
<dbReference type="Proteomes" id="UP000595038">
    <property type="component" value="Chromosome"/>
</dbReference>
<dbReference type="Pfam" id="PF04229">
    <property type="entry name" value="GrpB"/>
    <property type="match status" value="1"/>
</dbReference>
<dbReference type="PANTHER" id="PTHR34822:SF1">
    <property type="entry name" value="GRPB FAMILY PROTEIN"/>
    <property type="match status" value="1"/>
</dbReference>
<reference evidence="2 3" key="1">
    <citation type="submission" date="2019-06" db="EMBL/GenBank/DDBJ databases">
        <title>Genome sequence analysis of &gt;100 Bacillus licheniformis strains suggests intrinsic resistance to this species.</title>
        <authorList>
            <person name="Wels M."/>
            <person name="Siezen R.J."/>
            <person name="Johansen E."/>
            <person name="Stuer-Lauridsen B."/>
            <person name="Bjerre K."/>
            <person name="Nielsen B.K.K."/>
        </authorList>
    </citation>
    <scope>NUCLEOTIDE SEQUENCE [LARGE SCALE GENOMIC DNA]</scope>
    <source>
        <strain evidence="2 3">BAC-16736</strain>
    </source>
</reference>
<sequence length="116" mass="12484">MGQEVIIEKAKAEWAHEFEAEKQQLADVLGKKVLAIEQIGSTSVPGLAAKPVLDLMAGVSSLSEASVGSNRFRSSAMSTYFTKPSQPGVFFERESGGRAHAICTYTFFKAKNGKIS</sequence>
<evidence type="ECO:0000313" key="1">
    <source>
        <dbReference type="EMBL" id="QPR74104.1"/>
    </source>
</evidence>
<reference evidence="1 4" key="2">
    <citation type="submission" date="2020-12" db="EMBL/GenBank/DDBJ databases">
        <title>FDA dAtabase for Regulatory Grade micrObial Sequences (FDA-ARGOS): Supporting development and validation of Infectious Disease Dx tests.</title>
        <authorList>
            <person name="Nelson B."/>
            <person name="Plummer A."/>
            <person name="Tallon L."/>
            <person name="Sadzewicz L."/>
            <person name="Zhao X."/>
            <person name="Boylan J."/>
            <person name="Ott S."/>
            <person name="Bowen H."/>
            <person name="Vavikolanu K."/>
            <person name="Mehta A."/>
            <person name="Aluvathingal J."/>
            <person name="Nadendla S."/>
            <person name="Myers T."/>
            <person name="Yan Y."/>
            <person name="Sichtig H."/>
        </authorList>
    </citation>
    <scope>NUCLEOTIDE SEQUENCE [LARGE SCALE GENOMIC DNA]</scope>
    <source>
        <strain evidence="1 4">FDAARGOS_923</strain>
    </source>
</reference>
<dbReference type="SUPFAM" id="SSF81301">
    <property type="entry name" value="Nucleotidyltransferase"/>
    <property type="match status" value="1"/>
</dbReference>
<dbReference type="PANTHER" id="PTHR34822">
    <property type="entry name" value="GRPB DOMAIN PROTEIN (AFU_ORTHOLOGUE AFUA_1G01530)"/>
    <property type="match status" value="1"/>
</dbReference>
<dbReference type="AlphaFoldDB" id="A0A1Y0YSQ3"/>
<dbReference type="EMBL" id="CP065647">
    <property type="protein sequence ID" value="QPR74104.1"/>
    <property type="molecule type" value="Genomic_DNA"/>
</dbReference>
<dbReference type="InterPro" id="IPR043519">
    <property type="entry name" value="NT_sf"/>
</dbReference>
<organism evidence="2 3">
    <name type="scientific">Bacillus licheniformis</name>
    <dbReference type="NCBI Taxonomy" id="1402"/>
    <lineage>
        <taxon>Bacteria</taxon>
        <taxon>Bacillati</taxon>
        <taxon>Bacillota</taxon>
        <taxon>Bacilli</taxon>
        <taxon>Bacillales</taxon>
        <taxon>Bacillaceae</taxon>
        <taxon>Bacillus</taxon>
    </lineage>
</organism>